<evidence type="ECO:0000256" key="3">
    <source>
        <dbReference type="PIRNR" id="PIRNR036492"/>
    </source>
</evidence>
<dbReference type="Pfam" id="PF00171">
    <property type="entry name" value="Aldedh"/>
    <property type="match status" value="1"/>
</dbReference>
<keyword evidence="2 3" id="KW-0560">Oxidoreductase</keyword>
<protein>
    <recommendedName>
        <fullName evidence="3">Aldehyde dehydrogenase</fullName>
    </recommendedName>
</protein>
<evidence type="ECO:0000256" key="2">
    <source>
        <dbReference type="ARBA" id="ARBA00023002"/>
    </source>
</evidence>
<dbReference type="InterPro" id="IPR016161">
    <property type="entry name" value="Ald_DH/histidinol_DH"/>
</dbReference>
<dbReference type="InterPro" id="IPR029510">
    <property type="entry name" value="Ald_DH_CS_GLU"/>
</dbReference>
<dbReference type="Gene3D" id="3.40.309.10">
    <property type="entry name" value="Aldehyde Dehydrogenase, Chain A, domain 2"/>
    <property type="match status" value="1"/>
</dbReference>
<dbReference type="AlphaFoldDB" id="A0A398BDT6"/>
<dbReference type="InterPro" id="IPR016163">
    <property type="entry name" value="Ald_DH_C"/>
</dbReference>
<dbReference type="InterPro" id="IPR012394">
    <property type="entry name" value="Aldehyde_DH_NAD(P)"/>
</dbReference>
<dbReference type="InterPro" id="IPR015590">
    <property type="entry name" value="Aldehyde_DH_dom"/>
</dbReference>
<dbReference type="OrthoDB" id="9762913at2"/>
<reference evidence="8 9" key="1">
    <citation type="submission" date="2018-08" db="EMBL/GenBank/DDBJ databases">
        <title>Bacillus jemisoniae sp. nov., Bacillus chryseoplanitiae sp. nov., Bacillus resnikiae sp. nov., and Bacillus frankliniae sp. nov., isolated from Viking spacecraft and associated surfaces.</title>
        <authorList>
            <person name="Seuylemezian A."/>
            <person name="Vaishampayan P."/>
        </authorList>
    </citation>
    <scope>NUCLEOTIDE SEQUENCE [LARGE SCALE GENOMIC DNA]</scope>
    <source>
        <strain evidence="8 9">JJ-247</strain>
    </source>
</reference>
<feature type="domain" description="Aldehyde dehydrogenase" evidence="7">
    <location>
        <begin position="10"/>
        <end position="462"/>
    </location>
</feature>
<keyword evidence="9" id="KW-1185">Reference proteome</keyword>
<sequence>MHSVKQPGLLPAISPATGKKLADIKETPLHQVSESYSRARRASSKWSDISITARLTYLKKLKSVMVDEMDSIARTISDDTGKPLTEAIVADIMPTLDSIDHIIKHSEKDLRRQKISTPVLLFGKKSFIEYMPRGVVLVISPWNYPFQLAMVPIISALAAGNSVILKPSEVTPLVGKCIEELFAQAEFPQNTVQVAHGGKEVGAAFTKGKPDYIFFTGSVRTGKIIQEQAARDLIPTTLELGGKDPMIVFADANLERAAKGAVWGAFTNSGQVCMSAERLYVERSVYPEFLQRLKEEVGILRQGTGEEADIGSMTFPAQREIVRGQLEEAIQNGAVLETGTSPAEWGDDMFLPLTIVTNVTQDMKIIQEETFGPLLPVVPFDSEDEAVSMANGTVFGLNASVWSRDMEKARRVASQLVSGAVVINDVIISVANHGLPFGGAKESGIGRYHGSGGLRMFCHEKAIVEDTGKNAAEIQWYPYRGKYPLFLQLFQSYFKEKRDWPKFVKSYLALLKRSK</sequence>
<evidence type="ECO:0000259" key="7">
    <source>
        <dbReference type="Pfam" id="PF00171"/>
    </source>
</evidence>
<feature type="active site" evidence="4">
    <location>
        <position position="273"/>
    </location>
</feature>
<evidence type="ECO:0000313" key="8">
    <source>
        <dbReference type="EMBL" id="RID87784.1"/>
    </source>
</evidence>
<dbReference type="InterPro" id="IPR016162">
    <property type="entry name" value="Ald_DH_N"/>
</dbReference>
<dbReference type="SUPFAM" id="SSF53720">
    <property type="entry name" value="ALDH-like"/>
    <property type="match status" value="1"/>
</dbReference>
<dbReference type="Gene3D" id="3.40.605.10">
    <property type="entry name" value="Aldehyde Dehydrogenase, Chain A, domain 1"/>
    <property type="match status" value="1"/>
</dbReference>
<proteinExistence type="inferred from homology"/>
<gene>
    <name evidence="8" type="ORF">D1970_02760</name>
</gene>
<evidence type="ECO:0000256" key="4">
    <source>
        <dbReference type="PIRSR" id="PIRSR036492-1"/>
    </source>
</evidence>
<dbReference type="FunFam" id="3.40.309.10:FF:000009">
    <property type="entry name" value="Aldehyde dehydrogenase A"/>
    <property type="match status" value="1"/>
</dbReference>
<dbReference type="CDD" id="cd07099">
    <property type="entry name" value="ALDH_DDALDH"/>
    <property type="match status" value="1"/>
</dbReference>
<dbReference type="RefSeq" id="WP_119111356.1">
    <property type="nucleotide sequence ID" value="NZ_CBCSEO010000001.1"/>
</dbReference>
<evidence type="ECO:0000256" key="6">
    <source>
        <dbReference type="RuleBase" id="RU003345"/>
    </source>
</evidence>
<dbReference type="Proteomes" id="UP000265816">
    <property type="component" value="Unassembled WGS sequence"/>
</dbReference>
<name>A0A398BDT6_9BACI</name>
<evidence type="ECO:0000256" key="5">
    <source>
        <dbReference type="PROSITE-ProRule" id="PRU10007"/>
    </source>
</evidence>
<evidence type="ECO:0000313" key="9">
    <source>
        <dbReference type="Proteomes" id="UP000265816"/>
    </source>
</evidence>
<comment type="similarity">
    <text evidence="1 3 6">Belongs to the aldehyde dehydrogenase family.</text>
</comment>
<dbReference type="PROSITE" id="PS00687">
    <property type="entry name" value="ALDEHYDE_DEHYDR_GLU"/>
    <property type="match status" value="1"/>
</dbReference>
<dbReference type="PANTHER" id="PTHR11699">
    <property type="entry name" value="ALDEHYDE DEHYDROGENASE-RELATED"/>
    <property type="match status" value="1"/>
</dbReference>
<dbReference type="GO" id="GO:0016620">
    <property type="term" value="F:oxidoreductase activity, acting on the aldehyde or oxo group of donors, NAD or NADP as acceptor"/>
    <property type="evidence" value="ECO:0007669"/>
    <property type="project" value="InterPro"/>
</dbReference>
<organism evidence="8 9">
    <name type="scientific">Mesobacillus zeae</name>
    <dbReference type="NCBI Taxonomy" id="1917180"/>
    <lineage>
        <taxon>Bacteria</taxon>
        <taxon>Bacillati</taxon>
        <taxon>Bacillota</taxon>
        <taxon>Bacilli</taxon>
        <taxon>Bacillales</taxon>
        <taxon>Bacillaceae</taxon>
        <taxon>Mesobacillus</taxon>
    </lineage>
</organism>
<dbReference type="GO" id="GO:0006081">
    <property type="term" value="P:aldehyde metabolic process"/>
    <property type="evidence" value="ECO:0007669"/>
    <property type="project" value="InterPro"/>
</dbReference>
<comment type="caution">
    <text evidence="8">The sequence shown here is derived from an EMBL/GenBank/DDBJ whole genome shotgun (WGS) entry which is preliminary data.</text>
</comment>
<feature type="active site" evidence="4 5">
    <location>
        <position position="239"/>
    </location>
</feature>
<accession>A0A398BDT6</accession>
<evidence type="ECO:0000256" key="1">
    <source>
        <dbReference type="ARBA" id="ARBA00009986"/>
    </source>
</evidence>
<dbReference type="PIRSF" id="PIRSF036492">
    <property type="entry name" value="ALDH"/>
    <property type="match status" value="1"/>
</dbReference>
<dbReference type="EMBL" id="QWVT01000008">
    <property type="protein sequence ID" value="RID87784.1"/>
    <property type="molecule type" value="Genomic_DNA"/>
</dbReference>